<evidence type="ECO:0000259" key="6">
    <source>
        <dbReference type="PROSITE" id="PS50926"/>
    </source>
</evidence>
<dbReference type="InterPro" id="IPR029063">
    <property type="entry name" value="SAM-dependent_MTases_sf"/>
</dbReference>
<dbReference type="PROSITE" id="PS51687">
    <property type="entry name" value="SAM_MT_RNA_M5U"/>
    <property type="match status" value="1"/>
</dbReference>
<dbReference type="PROSITE" id="PS01230">
    <property type="entry name" value="TRMA_1"/>
    <property type="match status" value="1"/>
</dbReference>
<dbReference type="InterPro" id="IPR030390">
    <property type="entry name" value="MeTrfase_TrmA_AS"/>
</dbReference>
<evidence type="ECO:0000256" key="1">
    <source>
        <dbReference type="ARBA" id="ARBA00022603"/>
    </source>
</evidence>
<dbReference type="CDD" id="cd02440">
    <property type="entry name" value="AdoMet_MTases"/>
    <property type="match status" value="1"/>
</dbReference>
<feature type="active site" description="Nucleophile" evidence="4">
    <location>
        <position position="366"/>
    </location>
</feature>
<dbReference type="Gene3D" id="2.40.50.140">
    <property type="entry name" value="Nucleic acid-binding proteins"/>
    <property type="match status" value="1"/>
</dbReference>
<reference evidence="7 8" key="1">
    <citation type="submission" date="2018-12" db="EMBL/GenBank/DDBJ databases">
        <authorList>
            <consortium name="Pathogen Informatics"/>
        </authorList>
    </citation>
    <scope>NUCLEOTIDE SEQUENCE [LARGE SCALE GENOMIC DNA]</scope>
    <source>
        <strain evidence="7 8">NCTC949</strain>
    </source>
</reference>
<evidence type="ECO:0000313" key="7">
    <source>
        <dbReference type="EMBL" id="VEH08643.1"/>
    </source>
</evidence>
<feature type="binding site" evidence="4">
    <location>
        <position position="271"/>
    </location>
    <ligand>
        <name>S-adenosyl-L-methionine</name>
        <dbReference type="ChEBI" id="CHEBI:59789"/>
    </ligand>
</feature>
<dbReference type="Pfam" id="PF05958">
    <property type="entry name" value="tRNA_U5-meth_tr"/>
    <property type="match status" value="1"/>
</dbReference>
<protein>
    <submittedName>
        <fullName evidence="7">SAM-dependent methyltransferase</fullName>
        <ecNumber evidence="7">2.1.1.-</ecNumber>
    </submittedName>
</protein>
<dbReference type="Pfam" id="PF01938">
    <property type="entry name" value="TRAM"/>
    <property type="match status" value="1"/>
</dbReference>
<comment type="similarity">
    <text evidence="4">Belongs to the class I-like SAM-binding methyltransferase superfamily. RNA M5U methyltransferase family.</text>
</comment>
<keyword evidence="1 4" id="KW-0489">Methyltransferase</keyword>
<dbReference type="PANTHER" id="PTHR11061">
    <property type="entry name" value="RNA M5U METHYLTRANSFERASE"/>
    <property type="match status" value="1"/>
</dbReference>
<keyword evidence="2 4" id="KW-0808">Transferase</keyword>
<accession>A0AB38VTN6</accession>
<feature type="active site" evidence="5">
    <location>
        <position position="366"/>
    </location>
</feature>
<name>A0AB38VTN6_9CORY</name>
<dbReference type="Gene3D" id="3.40.50.150">
    <property type="entry name" value="Vaccinia Virus protein VP39"/>
    <property type="match status" value="1"/>
</dbReference>
<evidence type="ECO:0000256" key="2">
    <source>
        <dbReference type="ARBA" id="ARBA00022679"/>
    </source>
</evidence>
<feature type="binding site" evidence="4">
    <location>
        <position position="295"/>
    </location>
    <ligand>
        <name>S-adenosyl-L-methionine</name>
        <dbReference type="ChEBI" id="CHEBI:59789"/>
    </ligand>
</feature>
<organism evidence="7 8">
    <name type="scientific">Corynebacterium kutscheri</name>
    <dbReference type="NCBI Taxonomy" id="35755"/>
    <lineage>
        <taxon>Bacteria</taxon>
        <taxon>Bacillati</taxon>
        <taxon>Actinomycetota</taxon>
        <taxon>Actinomycetes</taxon>
        <taxon>Mycobacteriales</taxon>
        <taxon>Corynebacteriaceae</taxon>
        <taxon>Corynebacterium</taxon>
    </lineage>
</organism>
<dbReference type="SUPFAM" id="SSF50249">
    <property type="entry name" value="Nucleic acid-binding proteins"/>
    <property type="match status" value="1"/>
</dbReference>
<dbReference type="InterPro" id="IPR012340">
    <property type="entry name" value="NA-bd_OB-fold"/>
</dbReference>
<dbReference type="GO" id="GO:0070041">
    <property type="term" value="F:rRNA (uridine-C5-)-methyltransferase activity"/>
    <property type="evidence" value="ECO:0007669"/>
    <property type="project" value="TreeGrafter"/>
</dbReference>
<keyword evidence="3 4" id="KW-0949">S-adenosyl-L-methionine</keyword>
<dbReference type="Gene3D" id="2.40.50.1070">
    <property type="match status" value="1"/>
</dbReference>
<dbReference type="InterPro" id="IPR002792">
    <property type="entry name" value="TRAM_dom"/>
</dbReference>
<feature type="domain" description="TRAM" evidence="6">
    <location>
        <begin position="3"/>
        <end position="61"/>
    </location>
</feature>
<feature type="binding site" evidence="4">
    <location>
        <position position="339"/>
    </location>
    <ligand>
        <name>S-adenosyl-L-methionine</name>
        <dbReference type="ChEBI" id="CHEBI:59789"/>
    </ligand>
</feature>
<dbReference type="RefSeq" id="WP_126316949.1">
    <property type="nucleotide sequence ID" value="NZ_JBHOLU010000001.1"/>
</dbReference>
<proteinExistence type="inferred from homology"/>
<dbReference type="PANTHER" id="PTHR11061:SF30">
    <property type="entry name" value="TRNA (URACIL(54)-C(5))-METHYLTRANSFERASE"/>
    <property type="match status" value="1"/>
</dbReference>
<sequence length="417" mass="44980">MTDLIVGAELIAEITRIAHGGEGIAVINGCVVFIHGGLPGDKAQVRIVEKQKKFARADLIKVVEPSDIRVESRCQAAAQGGGCCGFATVDPSQELSLKETIVRDQLQRVGGVQQLLVPERIDLQPSQHWRTRIRLGVDEHGRAGVRKRASNEIIIGTECSQAVTGLFDAIKDVRFSPGSEVVAVKDDFGEIHVVEISKAPRGRRSEKITRVISGDKLATQIVDGFSFRLPATGFWQAHIHAAQAYSDIISRWLEERYAAATTNAPVAWDLYGGVGVFVPALARALGNKVAIHSVESSPTCARSGEEALVGLAAKKVTFHSASVEKALGQLPHPHVVVLDPPRTGAGEDVIRAIATTDPQCIVHIGCDPATFARDIRTWSNAGYTIDKWVVVNAFPGTHHVEVLALLRPANLIDAEKR</sequence>
<dbReference type="PROSITE" id="PS50926">
    <property type="entry name" value="TRAM"/>
    <property type="match status" value="1"/>
</dbReference>
<dbReference type="AlphaFoldDB" id="A0AB38VTN6"/>
<evidence type="ECO:0000256" key="3">
    <source>
        <dbReference type="ARBA" id="ARBA00022691"/>
    </source>
</evidence>
<dbReference type="EMBL" id="LR134377">
    <property type="protein sequence ID" value="VEH08643.1"/>
    <property type="molecule type" value="Genomic_DNA"/>
</dbReference>
<evidence type="ECO:0000256" key="5">
    <source>
        <dbReference type="PROSITE-ProRule" id="PRU10015"/>
    </source>
</evidence>
<dbReference type="Proteomes" id="UP000271380">
    <property type="component" value="Chromosome"/>
</dbReference>
<dbReference type="InterPro" id="IPR010280">
    <property type="entry name" value="U5_MeTrfase_fam"/>
</dbReference>
<gene>
    <name evidence="7" type="ORF">NCTC949_01765</name>
</gene>
<dbReference type="SUPFAM" id="SSF53335">
    <property type="entry name" value="S-adenosyl-L-methionine-dependent methyltransferases"/>
    <property type="match status" value="1"/>
</dbReference>
<evidence type="ECO:0000256" key="4">
    <source>
        <dbReference type="PROSITE-ProRule" id="PRU01024"/>
    </source>
</evidence>
<dbReference type="EC" id="2.1.1.-" evidence="7"/>
<dbReference type="GO" id="GO:0070475">
    <property type="term" value="P:rRNA base methylation"/>
    <property type="evidence" value="ECO:0007669"/>
    <property type="project" value="TreeGrafter"/>
</dbReference>
<feature type="binding site" evidence="4">
    <location>
        <position position="236"/>
    </location>
    <ligand>
        <name>S-adenosyl-L-methionine</name>
        <dbReference type="ChEBI" id="CHEBI:59789"/>
    </ligand>
</feature>
<evidence type="ECO:0000313" key="8">
    <source>
        <dbReference type="Proteomes" id="UP000271380"/>
    </source>
</evidence>